<dbReference type="EMBL" id="BMDQ01000001">
    <property type="protein sequence ID" value="GGI56129.1"/>
    <property type="molecule type" value="Genomic_DNA"/>
</dbReference>
<gene>
    <name evidence="1" type="ORF">GCM10011444_04380</name>
</gene>
<sequence length="72" mass="8366">MKPTNTDNISCIIFGHNFYKSQNEAYKNDQLKCKHCNTTVIMDKHGDFNPSGADKTFENTLRKLFLLKRRIA</sequence>
<evidence type="ECO:0000313" key="2">
    <source>
        <dbReference type="Proteomes" id="UP000624701"/>
    </source>
</evidence>
<reference evidence="2" key="1">
    <citation type="journal article" date="2019" name="Int. J. Syst. Evol. Microbiol.">
        <title>The Global Catalogue of Microorganisms (GCM) 10K type strain sequencing project: providing services to taxonomists for standard genome sequencing and annotation.</title>
        <authorList>
            <consortium name="The Broad Institute Genomics Platform"/>
            <consortium name="The Broad Institute Genome Sequencing Center for Infectious Disease"/>
            <person name="Wu L."/>
            <person name="Ma J."/>
        </authorList>
    </citation>
    <scope>NUCLEOTIDE SEQUENCE [LARGE SCALE GENOMIC DNA]</scope>
    <source>
        <strain evidence="2">CCM 8681</strain>
    </source>
</reference>
<keyword evidence="2" id="KW-1185">Reference proteome</keyword>
<dbReference type="Proteomes" id="UP000624701">
    <property type="component" value="Unassembled WGS sequence"/>
</dbReference>
<proteinExistence type="predicted"/>
<organism evidence="1 2">
    <name type="scientific">Winogradskyella haliclonae</name>
    <dbReference type="NCBI Taxonomy" id="2048558"/>
    <lineage>
        <taxon>Bacteria</taxon>
        <taxon>Pseudomonadati</taxon>
        <taxon>Bacteroidota</taxon>
        <taxon>Flavobacteriia</taxon>
        <taxon>Flavobacteriales</taxon>
        <taxon>Flavobacteriaceae</taxon>
        <taxon>Winogradskyella</taxon>
    </lineage>
</organism>
<comment type="caution">
    <text evidence="1">The sequence shown here is derived from an EMBL/GenBank/DDBJ whole genome shotgun (WGS) entry which is preliminary data.</text>
</comment>
<protein>
    <submittedName>
        <fullName evidence="1">Uncharacterized protein</fullName>
    </submittedName>
</protein>
<name>A0ABQ2BUM5_9FLAO</name>
<dbReference type="RefSeq" id="WP_188373060.1">
    <property type="nucleotide sequence ID" value="NZ_BMDQ01000001.1"/>
</dbReference>
<accession>A0ABQ2BUM5</accession>
<evidence type="ECO:0000313" key="1">
    <source>
        <dbReference type="EMBL" id="GGI56129.1"/>
    </source>
</evidence>